<dbReference type="InterPro" id="IPR036286">
    <property type="entry name" value="LexA/Signal_pep-like_sf"/>
</dbReference>
<sequence>MGDNRAKSFDSRSWGFLPKENILGKATYIWFSNDTKRIGEKINQ</sequence>
<evidence type="ECO:0000259" key="1">
    <source>
        <dbReference type="Pfam" id="PF10502"/>
    </source>
</evidence>
<proteinExistence type="predicted"/>
<keyword evidence="3" id="KW-1185">Reference proteome</keyword>
<protein>
    <submittedName>
        <fullName evidence="2">Signal peptidase I (EC)</fullName>
        <ecNumber evidence="2">3.4.21.89</ecNumber>
    </submittedName>
</protein>
<dbReference type="CDD" id="cd06530">
    <property type="entry name" value="S26_SPase_I"/>
    <property type="match status" value="1"/>
</dbReference>
<name>A0ABN7GE45_9GAMM</name>
<dbReference type="GO" id="GO:0009003">
    <property type="term" value="F:signal peptidase activity"/>
    <property type="evidence" value="ECO:0007669"/>
    <property type="project" value="UniProtKB-EC"/>
</dbReference>
<comment type="caution">
    <text evidence="2">The sequence shown here is derived from an EMBL/GenBank/DDBJ whole genome shotgun (WGS) entry which is preliminary data.</text>
</comment>
<dbReference type="Gene3D" id="2.10.109.10">
    <property type="entry name" value="Umud Fragment, subunit A"/>
    <property type="match status" value="1"/>
</dbReference>
<feature type="domain" description="Peptidase S26" evidence="1">
    <location>
        <begin position="1"/>
        <end position="31"/>
    </location>
</feature>
<keyword evidence="2" id="KW-0378">Hydrolase</keyword>
<dbReference type="EC" id="3.4.21.89" evidence="2"/>
<dbReference type="SUPFAM" id="SSF51306">
    <property type="entry name" value="LexA/Signal peptidase"/>
    <property type="match status" value="1"/>
</dbReference>
<dbReference type="Proteomes" id="UP000626656">
    <property type="component" value="Unassembled WGS sequence"/>
</dbReference>
<dbReference type="InterPro" id="IPR019533">
    <property type="entry name" value="Peptidase_S26"/>
</dbReference>
<dbReference type="Pfam" id="PF10502">
    <property type="entry name" value="Peptidase_S26"/>
    <property type="match status" value="1"/>
</dbReference>
<organism evidence="2 3">
    <name type="scientific">Bathymodiolus thermophilus thioautotrophic gill symbiont</name>
    <dbReference type="NCBI Taxonomy" id="2360"/>
    <lineage>
        <taxon>Bacteria</taxon>
        <taxon>Pseudomonadati</taxon>
        <taxon>Pseudomonadota</taxon>
        <taxon>Gammaproteobacteria</taxon>
        <taxon>sulfur-oxidizing symbionts</taxon>
    </lineage>
</organism>
<reference evidence="2 3" key="1">
    <citation type="submission" date="2020-05" db="EMBL/GenBank/DDBJ databases">
        <authorList>
            <person name="Petersen J."/>
            <person name="Sayavedra L."/>
        </authorList>
    </citation>
    <scope>NUCLEOTIDE SEQUENCE [LARGE SCALE GENOMIC DNA]</scope>
    <source>
        <strain evidence="2">B azoricus SOX ET2 1586I</strain>
    </source>
</reference>
<accession>A0ABN7GE45</accession>
<evidence type="ECO:0000313" key="2">
    <source>
        <dbReference type="EMBL" id="CAB5508110.1"/>
    </source>
</evidence>
<evidence type="ECO:0000313" key="3">
    <source>
        <dbReference type="Proteomes" id="UP000626656"/>
    </source>
</evidence>
<gene>
    <name evidence="2" type="ORF">AZO1586I_2385</name>
</gene>
<dbReference type="EMBL" id="CAHJWF010000529">
    <property type="protein sequence ID" value="CAB5508110.1"/>
    <property type="molecule type" value="Genomic_DNA"/>
</dbReference>